<accession>A0A2M7VGD7</accession>
<dbReference type="PIRSF" id="PIRSF005859">
    <property type="entry name" value="PBR"/>
    <property type="match status" value="1"/>
</dbReference>
<dbReference type="InterPro" id="IPR004307">
    <property type="entry name" value="TspO_MBR"/>
</dbReference>
<feature type="transmembrane region" description="Helical" evidence="6">
    <location>
        <begin position="104"/>
        <end position="125"/>
    </location>
</feature>
<dbReference type="Gene3D" id="1.20.1260.100">
    <property type="entry name" value="TspO/MBR protein"/>
    <property type="match status" value="1"/>
</dbReference>
<evidence type="ECO:0000256" key="2">
    <source>
        <dbReference type="ARBA" id="ARBA00007524"/>
    </source>
</evidence>
<evidence type="ECO:0000256" key="5">
    <source>
        <dbReference type="ARBA" id="ARBA00023136"/>
    </source>
</evidence>
<name>A0A2M7VGD7_9BACT</name>
<evidence type="ECO:0000256" key="3">
    <source>
        <dbReference type="ARBA" id="ARBA00022692"/>
    </source>
</evidence>
<gene>
    <name evidence="7" type="ORF">COX77_01050</name>
</gene>
<protein>
    <submittedName>
        <fullName evidence="7">TspO protein</fullName>
    </submittedName>
</protein>
<dbReference type="PANTHER" id="PTHR10057">
    <property type="entry name" value="PERIPHERAL-TYPE BENZODIAZEPINE RECEPTOR"/>
    <property type="match status" value="1"/>
</dbReference>
<dbReference type="GO" id="GO:0033013">
    <property type="term" value="P:tetrapyrrole metabolic process"/>
    <property type="evidence" value="ECO:0007669"/>
    <property type="project" value="UniProtKB-ARBA"/>
</dbReference>
<dbReference type="AlphaFoldDB" id="A0A2M7VGD7"/>
<dbReference type="Proteomes" id="UP000230405">
    <property type="component" value="Unassembled WGS sequence"/>
</dbReference>
<keyword evidence="5 6" id="KW-0472">Membrane</keyword>
<dbReference type="CDD" id="cd15904">
    <property type="entry name" value="TSPO_MBR"/>
    <property type="match status" value="1"/>
</dbReference>
<dbReference type="InterPro" id="IPR038330">
    <property type="entry name" value="TspO/MBR-related_sf"/>
</dbReference>
<evidence type="ECO:0000256" key="1">
    <source>
        <dbReference type="ARBA" id="ARBA00004141"/>
    </source>
</evidence>
<evidence type="ECO:0000256" key="6">
    <source>
        <dbReference type="SAM" id="Phobius"/>
    </source>
</evidence>
<dbReference type="FunFam" id="1.20.1260.100:FF:000001">
    <property type="entry name" value="translocator protein 2"/>
    <property type="match status" value="1"/>
</dbReference>
<feature type="transmembrane region" description="Helical" evidence="6">
    <location>
        <begin position="79"/>
        <end position="98"/>
    </location>
</feature>
<evidence type="ECO:0000313" key="7">
    <source>
        <dbReference type="EMBL" id="PIZ99558.1"/>
    </source>
</evidence>
<feature type="transmembrane region" description="Helical" evidence="6">
    <location>
        <begin position="132"/>
        <end position="155"/>
    </location>
</feature>
<comment type="subcellular location">
    <subcellularLocation>
        <location evidence="1">Membrane</location>
        <topology evidence="1">Multi-pass membrane protein</topology>
    </subcellularLocation>
</comment>
<proteinExistence type="inferred from homology"/>
<comment type="similarity">
    <text evidence="2">Belongs to the TspO/BZRP family.</text>
</comment>
<feature type="transmembrane region" description="Helical" evidence="6">
    <location>
        <begin position="46"/>
        <end position="67"/>
    </location>
</feature>
<keyword evidence="4 6" id="KW-1133">Transmembrane helix</keyword>
<dbReference type="GO" id="GO:0016020">
    <property type="term" value="C:membrane"/>
    <property type="evidence" value="ECO:0007669"/>
    <property type="project" value="UniProtKB-SubCell"/>
</dbReference>
<reference evidence="8" key="1">
    <citation type="submission" date="2017-09" db="EMBL/GenBank/DDBJ databases">
        <title>Depth-based differentiation of microbial function through sediment-hosted aquifers and enrichment of novel symbionts in the deep terrestrial subsurface.</title>
        <authorList>
            <person name="Probst A.J."/>
            <person name="Ladd B."/>
            <person name="Jarett J.K."/>
            <person name="Geller-Mcgrath D.E."/>
            <person name="Sieber C.M.K."/>
            <person name="Emerson J.B."/>
            <person name="Anantharaman K."/>
            <person name="Thomas B.C."/>
            <person name="Malmstrom R."/>
            <person name="Stieglmeier M."/>
            <person name="Klingl A."/>
            <person name="Woyke T."/>
            <person name="Ryan C.M."/>
            <person name="Banfield J.F."/>
        </authorList>
    </citation>
    <scope>NUCLEOTIDE SEQUENCE [LARGE SCALE GENOMIC DNA]</scope>
</reference>
<evidence type="ECO:0000256" key="4">
    <source>
        <dbReference type="ARBA" id="ARBA00022989"/>
    </source>
</evidence>
<keyword evidence="3 6" id="KW-0812">Transmembrane</keyword>
<dbReference type="EMBL" id="PFPO01000021">
    <property type="protein sequence ID" value="PIZ99558.1"/>
    <property type="molecule type" value="Genomic_DNA"/>
</dbReference>
<dbReference type="Pfam" id="PF03073">
    <property type="entry name" value="TspO_MBR"/>
    <property type="match status" value="1"/>
</dbReference>
<evidence type="ECO:0000313" key="8">
    <source>
        <dbReference type="Proteomes" id="UP000230405"/>
    </source>
</evidence>
<comment type="caution">
    <text evidence="7">The sequence shown here is derived from an EMBL/GenBank/DDBJ whole genome shotgun (WGS) entry which is preliminary data.</text>
</comment>
<organism evidence="7 8">
    <name type="scientific">Candidatus Komeilibacteria bacterium CG_4_10_14_0_2_um_filter_37_10</name>
    <dbReference type="NCBI Taxonomy" id="1974470"/>
    <lineage>
        <taxon>Bacteria</taxon>
        <taxon>Candidatus Komeiliibacteriota</taxon>
    </lineage>
</organism>
<sequence>MNKYTKLFTALFICQVAGLVGSRFTISAIDQWYQFLNKPFFNPPNWLFGPVWTVLYLLMGIAFYLIWQEKLSWSKHKMVYLSFFIQLLLNAFWSIIFFGWQQPLWAFGEILLLWAAIVITIYYFYQYQKTAAYLLLPYLLWVSFASLLNLGIWYLN</sequence>
<dbReference type="PANTHER" id="PTHR10057:SF0">
    <property type="entry name" value="TRANSLOCATOR PROTEIN"/>
    <property type="match status" value="1"/>
</dbReference>